<comment type="caution">
    <text evidence="1">The sequence shown here is derived from an EMBL/GenBank/DDBJ whole genome shotgun (WGS) entry which is preliminary data.</text>
</comment>
<reference evidence="2" key="1">
    <citation type="journal article" date="2019" name="Int. J. Syst. Evol. Microbiol.">
        <title>The Global Catalogue of Microorganisms (GCM) 10K type strain sequencing project: providing services to taxonomists for standard genome sequencing and annotation.</title>
        <authorList>
            <consortium name="The Broad Institute Genomics Platform"/>
            <consortium name="The Broad Institute Genome Sequencing Center for Infectious Disease"/>
            <person name="Wu L."/>
            <person name="Ma J."/>
        </authorList>
    </citation>
    <scope>NUCLEOTIDE SEQUENCE [LARGE SCALE GENOMIC DNA]</scope>
    <source>
        <strain evidence="2">JCM 16601</strain>
    </source>
</reference>
<protein>
    <submittedName>
        <fullName evidence="1">Uncharacterized protein</fullName>
    </submittedName>
</protein>
<organism evidence="1 2">
    <name type="scientific">Mucilaginibacter dorajii</name>
    <dbReference type="NCBI Taxonomy" id="692994"/>
    <lineage>
        <taxon>Bacteria</taxon>
        <taxon>Pseudomonadati</taxon>
        <taxon>Bacteroidota</taxon>
        <taxon>Sphingobacteriia</taxon>
        <taxon>Sphingobacteriales</taxon>
        <taxon>Sphingobacteriaceae</taxon>
        <taxon>Mucilaginibacter</taxon>
    </lineage>
</organism>
<evidence type="ECO:0000313" key="1">
    <source>
        <dbReference type="EMBL" id="GAA3969310.1"/>
    </source>
</evidence>
<proteinExistence type="predicted"/>
<gene>
    <name evidence="1" type="ORF">GCM10022210_17780</name>
</gene>
<name>A0ABP7PPZ8_9SPHI</name>
<keyword evidence="2" id="KW-1185">Reference proteome</keyword>
<evidence type="ECO:0000313" key="2">
    <source>
        <dbReference type="Proteomes" id="UP001500742"/>
    </source>
</evidence>
<dbReference type="Proteomes" id="UP001500742">
    <property type="component" value="Unassembled WGS sequence"/>
</dbReference>
<accession>A0ABP7PPZ8</accession>
<sequence>MTQYSHMKKIAGTALILISILTLSCSKKNDAQQQSHTIKITASSSNEFTAVLTTQITTATSPVTTDSKTIAKGSAYAYTGTFNEGDQLSFDLKSDVTNSITYAIYDNETIVAQASDKEVATHTTITVGYDIP</sequence>
<dbReference type="EMBL" id="BAAAZC010000011">
    <property type="protein sequence ID" value="GAA3969310.1"/>
    <property type="molecule type" value="Genomic_DNA"/>
</dbReference>